<evidence type="ECO:0008006" key="3">
    <source>
        <dbReference type="Google" id="ProtNLM"/>
    </source>
</evidence>
<dbReference type="eggNOG" id="ENOG5032YBD">
    <property type="taxonomic scope" value="Bacteria"/>
</dbReference>
<keyword evidence="2" id="KW-1185">Reference proteome</keyword>
<reference evidence="1 2" key="1">
    <citation type="submission" date="2013-02" db="EMBL/GenBank/DDBJ databases">
        <title>Genome sequence of Clostridium saccharoperbutylacetonicum N1-4(HMT).</title>
        <authorList>
            <person name="Poehlein A."/>
            <person name="Daniel R."/>
        </authorList>
    </citation>
    <scope>NUCLEOTIDE SEQUENCE [LARGE SCALE GENOMIC DNA]</scope>
    <source>
        <strain evidence="2">N1-4(HMT)</strain>
    </source>
</reference>
<sequence length="86" mass="10171">MREYGPPNSPPPKTKPKKPKVSYIVDCLQSYTYVWPKHGKPFWFYPTRLEQGEVSGYRWDGKKWVFYGFDEKSISQVACYPVPTLY</sequence>
<evidence type="ECO:0000313" key="1">
    <source>
        <dbReference type="EMBL" id="AGF55661.1"/>
    </source>
</evidence>
<dbReference type="KEGG" id="csr:Cspa_c18910"/>
<protein>
    <recommendedName>
        <fullName evidence="3">Transporter</fullName>
    </recommendedName>
</protein>
<accession>M1MLK0</accession>
<name>M1MLK0_9CLOT</name>
<organism evidence="1 2">
    <name type="scientific">Clostridium saccharoperbutylacetonicum N1-4(HMT)</name>
    <dbReference type="NCBI Taxonomy" id="931276"/>
    <lineage>
        <taxon>Bacteria</taxon>
        <taxon>Bacillati</taxon>
        <taxon>Bacillota</taxon>
        <taxon>Clostridia</taxon>
        <taxon>Eubacteriales</taxon>
        <taxon>Clostridiaceae</taxon>
        <taxon>Clostridium</taxon>
    </lineage>
</organism>
<dbReference type="OrthoDB" id="2068061at2"/>
<proteinExistence type="predicted"/>
<dbReference type="EMBL" id="CP004121">
    <property type="protein sequence ID" value="AGF55661.1"/>
    <property type="molecule type" value="Genomic_DNA"/>
</dbReference>
<dbReference type="AlphaFoldDB" id="M1MLK0"/>
<gene>
    <name evidence="1" type="ORF">Cspa_c18910</name>
</gene>
<dbReference type="HOGENOM" id="CLU_110161_3_0_9"/>
<evidence type="ECO:0000313" key="2">
    <source>
        <dbReference type="Proteomes" id="UP000011728"/>
    </source>
</evidence>
<dbReference type="RefSeq" id="WP_015391982.1">
    <property type="nucleotide sequence ID" value="NC_020291.1"/>
</dbReference>
<dbReference type="PATRIC" id="fig|931276.5.peg.1879"/>
<dbReference type="Proteomes" id="UP000011728">
    <property type="component" value="Chromosome"/>
</dbReference>